<dbReference type="EMBL" id="MFKF01000438">
    <property type="protein sequence ID" value="OGG43345.1"/>
    <property type="molecule type" value="Genomic_DNA"/>
</dbReference>
<feature type="compositionally biased region" description="Basic and acidic residues" evidence="2">
    <location>
        <begin position="309"/>
        <end position="320"/>
    </location>
</feature>
<organism evidence="3 4">
    <name type="scientific">Handelsmanbacteria sp. (strain RIFCSPLOWO2_12_FULL_64_10)</name>
    <dbReference type="NCBI Taxonomy" id="1817868"/>
    <lineage>
        <taxon>Bacteria</taxon>
        <taxon>Candidatus Handelsmaniibacteriota</taxon>
    </lineage>
</organism>
<evidence type="ECO:0000313" key="4">
    <source>
        <dbReference type="Proteomes" id="UP000178606"/>
    </source>
</evidence>
<reference evidence="3 4" key="1">
    <citation type="journal article" date="2016" name="Nat. Commun.">
        <title>Thousands of microbial genomes shed light on interconnected biogeochemical processes in an aquifer system.</title>
        <authorList>
            <person name="Anantharaman K."/>
            <person name="Brown C.T."/>
            <person name="Hug L.A."/>
            <person name="Sharon I."/>
            <person name="Castelle C.J."/>
            <person name="Probst A.J."/>
            <person name="Thomas B.C."/>
            <person name="Singh A."/>
            <person name="Wilkins M.J."/>
            <person name="Karaoz U."/>
            <person name="Brodie E.L."/>
            <person name="Williams K.H."/>
            <person name="Hubbard S.S."/>
            <person name="Banfield J.F."/>
        </authorList>
    </citation>
    <scope>NUCLEOTIDE SEQUENCE [LARGE SCALE GENOMIC DNA]</scope>
    <source>
        <strain evidence="4">RIFCSPLOWO2_12_FULL_64_10</strain>
    </source>
</reference>
<evidence type="ECO:0000256" key="2">
    <source>
        <dbReference type="SAM" id="MobiDB-lite"/>
    </source>
</evidence>
<name>A0A1F6C2A5_HANXR</name>
<evidence type="ECO:0000256" key="1">
    <source>
        <dbReference type="SAM" id="Coils"/>
    </source>
</evidence>
<dbReference type="Proteomes" id="UP000178606">
    <property type="component" value="Unassembled WGS sequence"/>
</dbReference>
<comment type="caution">
    <text evidence="3">The sequence shown here is derived from an EMBL/GenBank/DDBJ whole genome shotgun (WGS) entry which is preliminary data.</text>
</comment>
<gene>
    <name evidence="3" type="ORF">A3F84_24605</name>
</gene>
<protein>
    <submittedName>
        <fullName evidence="3">Uncharacterized protein</fullName>
    </submittedName>
</protein>
<sequence length="397" mass="44035">MERDRPKDDEAMPWEEGVRPLLEVAEITMQGGALELGERDLKVAGNVYRGGVVRGVGGVSVQGHVAGSLTQRCVIEVGGDVAVKGDVQGARIRCRSLRVEGNLEQVEVLSDREVEVGGRLVEAEVQVGMWGQEYAQIRGLARDISHGEAELNAMEGRIRMASRRFLRDYGNIDVQFGNVITKSRRGIEVDLKDIYRILRDRPEEEVDRGLQEFFFKVIVGALTRTNRTYVSQNPSRQNIFLKLVSELREHMVEVRAKDKRQAHTQEMKQQQQELIEMLSAPTPWGVTVRGQVGPATTIRLLQFRRSVHDAEAGSDSERRAAAASASPRPHEGEASVDLDRRAAYLRVVSTEGEELTLNLSSMDGTTNEKKGVSRGELSSVRVSLKGGLPVWEGIQGT</sequence>
<feature type="coiled-coil region" evidence="1">
    <location>
        <begin position="253"/>
        <end position="280"/>
    </location>
</feature>
<accession>A0A1F6C2A5</accession>
<proteinExistence type="predicted"/>
<evidence type="ECO:0000313" key="3">
    <source>
        <dbReference type="EMBL" id="OGG43345.1"/>
    </source>
</evidence>
<feature type="compositionally biased region" description="Basic and acidic residues" evidence="2">
    <location>
        <begin position="328"/>
        <end position="337"/>
    </location>
</feature>
<feature type="region of interest" description="Disordered" evidence="2">
    <location>
        <begin position="309"/>
        <end position="337"/>
    </location>
</feature>
<dbReference type="AlphaFoldDB" id="A0A1F6C2A5"/>
<keyword evidence="1" id="KW-0175">Coiled coil</keyword>